<protein>
    <submittedName>
        <fullName evidence="6">Uncharacterized protein</fullName>
    </submittedName>
</protein>
<dbReference type="EMBL" id="QVQW01000014">
    <property type="protein sequence ID" value="RKU46444.1"/>
    <property type="molecule type" value="Genomic_DNA"/>
</dbReference>
<sequence>MSQGIRSLTEFTVSPLQSTLTMSVSEVPNWLRVVFIVLSALSFLPQLWLLWSRRDSSGIDLYYVLFNTIVATELFSMSFFLTVNHTESPDIFVHHPLTIGDRLNLAQLTVNWILWLVI</sequence>
<name>A0A420YF79_9PEZI</name>
<evidence type="ECO:0000313" key="7">
    <source>
        <dbReference type="Proteomes" id="UP000275385"/>
    </source>
</evidence>
<proteinExistence type="predicted"/>
<dbReference type="GO" id="GO:0016020">
    <property type="term" value="C:membrane"/>
    <property type="evidence" value="ECO:0007669"/>
    <property type="project" value="UniProtKB-SubCell"/>
</dbReference>
<feature type="transmembrane region" description="Helical" evidence="5">
    <location>
        <begin position="30"/>
        <end position="49"/>
    </location>
</feature>
<dbReference type="Proteomes" id="UP000275385">
    <property type="component" value="Unassembled WGS sequence"/>
</dbReference>
<accession>A0A420YF79</accession>
<evidence type="ECO:0000256" key="4">
    <source>
        <dbReference type="ARBA" id="ARBA00023136"/>
    </source>
</evidence>
<evidence type="ECO:0000256" key="5">
    <source>
        <dbReference type="SAM" id="Phobius"/>
    </source>
</evidence>
<dbReference type="OrthoDB" id="5139341at2759"/>
<organism evidence="6 7">
    <name type="scientific">Coniochaeta pulveracea</name>
    <dbReference type="NCBI Taxonomy" id="177199"/>
    <lineage>
        <taxon>Eukaryota</taxon>
        <taxon>Fungi</taxon>
        <taxon>Dikarya</taxon>
        <taxon>Ascomycota</taxon>
        <taxon>Pezizomycotina</taxon>
        <taxon>Sordariomycetes</taxon>
        <taxon>Sordariomycetidae</taxon>
        <taxon>Coniochaetales</taxon>
        <taxon>Coniochaetaceae</taxon>
        <taxon>Coniochaeta</taxon>
    </lineage>
</organism>
<evidence type="ECO:0000256" key="2">
    <source>
        <dbReference type="ARBA" id="ARBA00022692"/>
    </source>
</evidence>
<feature type="transmembrane region" description="Helical" evidence="5">
    <location>
        <begin position="61"/>
        <end position="81"/>
    </location>
</feature>
<keyword evidence="7" id="KW-1185">Reference proteome</keyword>
<dbReference type="AlphaFoldDB" id="A0A420YF79"/>
<dbReference type="InterPro" id="IPR006603">
    <property type="entry name" value="PQ-loop_rpt"/>
</dbReference>
<keyword evidence="4 5" id="KW-0472">Membrane</keyword>
<keyword evidence="2 5" id="KW-0812">Transmembrane</keyword>
<evidence type="ECO:0000256" key="3">
    <source>
        <dbReference type="ARBA" id="ARBA00022989"/>
    </source>
</evidence>
<comment type="subcellular location">
    <subcellularLocation>
        <location evidence="1">Membrane</location>
        <topology evidence="1">Multi-pass membrane protein</topology>
    </subcellularLocation>
</comment>
<evidence type="ECO:0000313" key="6">
    <source>
        <dbReference type="EMBL" id="RKU46444.1"/>
    </source>
</evidence>
<comment type="caution">
    <text evidence="6">The sequence shown here is derived from an EMBL/GenBank/DDBJ whole genome shotgun (WGS) entry which is preliminary data.</text>
</comment>
<evidence type="ECO:0000256" key="1">
    <source>
        <dbReference type="ARBA" id="ARBA00004141"/>
    </source>
</evidence>
<dbReference type="Pfam" id="PF04193">
    <property type="entry name" value="PQ-loop"/>
    <property type="match status" value="1"/>
</dbReference>
<reference evidence="6 7" key="1">
    <citation type="submission" date="2018-08" db="EMBL/GenBank/DDBJ databases">
        <title>Draft genome of the lignicolous fungus Coniochaeta pulveracea.</title>
        <authorList>
            <person name="Borstlap C.J."/>
            <person name="De Witt R.N."/>
            <person name="Botha A."/>
            <person name="Volschenk H."/>
        </authorList>
    </citation>
    <scope>NUCLEOTIDE SEQUENCE [LARGE SCALE GENOMIC DNA]</scope>
    <source>
        <strain evidence="6 7">CAB683</strain>
    </source>
</reference>
<dbReference type="STRING" id="177199.A0A420YF79"/>
<dbReference type="Gene3D" id="1.20.1280.290">
    <property type="match status" value="1"/>
</dbReference>
<gene>
    <name evidence="6" type="ORF">DL546_006894</name>
</gene>
<keyword evidence="3 5" id="KW-1133">Transmembrane helix</keyword>